<evidence type="ECO:0000313" key="1">
    <source>
        <dbReference type="EMBL" id="GAG81823.1"/>
    </source>
</evidence>
<dbReference type="PANTHER" id="PTHR34849">
    <property type="entry name" value="SSL5025 PROTEIN"/>
    <property type="match status" value="1"/>
</dbReference>
<dbReference type="EMBL" id="BART01019093">
    <property type="protein sequence ID" value="GAG81823.1"/>
    <property type="molecule type" value="Genomic_DNA"/>
</dbReference>
<comment type="caution">
    <text evidence="1">The sequence shown here is derived from an EMBL/GenBank/DDBJ whole genome shotgun (WGS) entry which is preliminary data.</text>
</comment>
<dbReference type="InterPro" id="IPR009057">
    <property type="entry name" value="Homeodomain-like_sf"/>
</dbReference>
<organism evidence="1">
    <name type="scientific">marine sediment metagenome</name>
    <dbReference type="NCBI Taxonomy" id="412755"/>
    <lineage>
        <taxon>unclassified sequences</taxon>
        <taxon>metagenomes</taxon>
        <taxon>ecological metagenomes</taxon>
    </lineage>
</organism>
<dbReference type="Pfam" id="PF04255">
    <property type="entry name" value="DUF433"/>
    <property type="match status" value="1"/>
</dbReference>
<name>X1BCG4_9ZZZZ</name>
<accession>X1BCG4</accession>
<protein>
    <recommendedName>
        <fullName evidence="2">Antitoxin</fullName>
    </recommendedName>
</protein>
<dbReference type="PANTHER" id="PTHR34849:SF3">
    <property type="entry name" value="SSR2962 PROTEIN"/>
    <property type="match status" value="1"/>
</dbReference>
<sequence length="75" mass="8320">MRRIITDTQICHGKAHVEGTRIPVHIVLDLLAGGETCENILQAYPHLTEKDIQACLKYAARLATEEVVYESMVAA</sequence>
<proteinExistence type="predicted"/>
<gene>
    <name evidence="1" type="ORF">S01H4_35837</name>
</gene>
<evidence type="ECO:0008006" key="2">
    <source>
        <dbReference type="Google" id="ProtNLM"/>
    </source>
</evidence>
<dbReference type="SUPFAM" id="SSF46689">
    <property type="entry name" value="Homeodomain-like"/>
    <property type="match status" value="1"/>
</dbReference>
<dbReference type="InterPro" id="IPR007367">
    <property type="entry name" value="DUF433"/>
</dbReference>
<dbReference type="AlphaFoldDB" id="X1BCG4"/>
<dbReference type="Gene3D" id="1.10.10.10">
    <property type="entry name" value="Winged helix-like DNA-binding domain superfamily/Winged helix DNA-binding domain"/>
    <property type="match status" value="1"/>
</dbReference>
<dbReference type="InterPro" id="IPR036388">
    <property type="entry name" value="WH-like_DNA-bd_sf"/>
</dbReference>
<reference evidence="1" key="1">
    <citation type="journal article" date="2014" name="Front. Microbiol.">
        <title>High frequency of phylogenetically diverse reductive dehalogenase-homologous genes in deep subseafloor sedimentary metagenomes.</title>
        <authorList>
            <person name="Kawai M."/>
            <person name="Futagami T."/>
            <person name="Toyoda A."/>
            <person name="Takaki Y."/>
            <person name="Nishi S."/>
            <person name="Hori S."/>
            <person name="Arai W."/>
            <person name="Tsubouchi T."/>
            <person name="Morono Y."/>
            <person name="Uchiyama I."/>
            <person name="Ito T."/>
            <person name="Fujiyama A."/>
            <person name="Inagaki F."/>
            <person name="Takami H."/>
        </authorList>
    </citation>
    <scope>NUCLEOTIDE SEQUENCE</scope>
    <source>
        <strain evidence="1">Expedition CK06-06</strain>
    </source>
</reference>